<feature type="region of interest" description="Disordered" evidence="4">
    <location>
        <begin position="1"/>
        <end position="20"/>
    </location>
</feature>
<dbReference type="GeneID" id="8293534"/>
<gene>
    <name evidence="5" type="ordered locus">KLTH0G05280g</name>
</gene>
<dbReference type="Gene3D" id="1.20.890.10">
    <property type="entry name" value="cAMP-dependent protein kinase regulatory subunit, dimerization-anchoring domain"/>
    <property type="match status" value="1"/>
</dbReference>
<dbReference type="Pfam" id="PF05186">
    <property type="entry name" value="Dpy-30"/>
    <property type="match status" value="1"/>
</dbReference>
<protein>
    <submittedName>
        <fullName evidence="5">KLTH0G05280p</fullName>
    </submittedName>
</protein>
<dbReference type="RefSeq" id="XP_002555268.1">
    <property type="nucleotide sequence ID" value="XM_002555222.1"/>
</dbReference>
<organism evidence="5 6">
    <name type="scientific">Lachancea thermotolerans (strain ATCC 56472 / CBS 6340 / NRRL Y-8284)</name>
    <name type="common">Yeast</name>
    <name type="synonym">Kluyveromyces thermotolerans</name>
    <dbReference type="NCBI Taxonomy" id="559295"/>
    <lineage>
        <taxon>Eukaryota</taxon>
        <taxon>Fungi</taxon>
        <taxon>Dikarya</taxon>
        <taxon>Ascomycota</taxon>
        <taxon>Saccharomycotina</taxon>
        <taxon>Saccharomycetes</taxon>
        <taxon>Saccharomycetales</taxon>
        <taxon>Saccharomycetaceae</taxon>
        <taxon>Lachancea</taxon>
    </lineage>
</organism>
<evidence type="ECO:0000256" key="3">
    <source>
        <dbReference type="ARBA" id="ARBA00023242"/>
    </source>
</evidence>
<dbReference type="InterPro" id="IPR007858">
    <property type="entry name" value="Dpy-30_motif"/>
</dbReference>
<sequence>MDPEQAPKQESPQPFNADRVDFAETIGGSHTRKYLNQHVTPALLEGMRLVAKNKPSDPLRYLGEYLIKAGEDQDQPTNSSSQPNGSASQN</sequence>
<dbReference type="InParanoid" id="C5DM20"/>
<dbReference type="Proteomes" id="UP000002036">
    <property type="component" value="Chromosome G"/>
</dbReference>
<evidence type="ECO:0000256" key="1">
    <source>
        <dbReference type="ARBA" id="ARBA00004123"/>
    </source>
</evidence>
<dbReference type="AlphaFoldDB" id="C5DM20"/>
<comment type="similarity">
    <text evidence="2">Belongs to the dpy-30 family.</text>
</comment>
<keyword evidence="6" id="KW-1185">Reference proteome</keyword>
<proteinExistence type="inferred from homology"/>
<accession>C5DM20</accession>
<dbReference type="eggNOG" id="KOG4109">
    <property type="taxonomic scope" value="Eukaryota"/>
</dbReference>
<dbReference type="OrthoDB" id="417678at2759"/>
<dbReference type="STRING" id="559295.C5DM20"/>
<feature type="compositionally biased region" description="Polar residues" evidence="4">
    <location>
        <begin position="75"/>
        <end position="90"/>
    </location>
</feature>
<name>C5DM20_LACTC</name>
<dbReference type="GO" id="GO:0005634">
    <property type="term" value="C:nucleus"/>
    <property type="evidence" value="ECO:0007669"/>
    <property type="project" value="UniProtKB-SubCell"/>
</dbReference>
<dbReference type="OMA" id="QPFNADR"/>
<dbReference type="KEGG" id="lth:KLTH0G05280g"/>
<dbReference type="EMBL" id="CU928171">
    <property type="protein sequence ID" value="CAR24831.1"/>
    <property type="molecule type" value="Genomic_DNA"/>
</dbReference>
<dbReference type="HOGENOM" id="CLU_2441248_0_0_1"/>
<evidence type="ECO:0000256" key="4">
    <source>
        <dbReference type="SAM" id="MobiDB-lite"/>
    </source>
</evidence>
<keyword evidence="3" id="KW-0539">Nucleus</keyword>
<comment type="subcellular location">
    <subcellularLocation>
        <location evidence="1">Nucleus</location>
    </subcellularLocation>
</comment>
<evidence type="ECO:0000313" key="5">
    <source>
        <dbReference type="EMBL" id="CAR24831.1"/>
    </source>
</evidence>
<evidence type="ECO:0000313" key="6">
    <source>
        <dbReference type="Proteomes" id="UP000002036"/>
    </source>
</evidence>
<evidence type="ECO:0000256" key="2">
    <source>
        <dbReference type="ARBA" id="ARBA00010849"/>
    </source>
</evidence>
<reference evidence="5 6" key="1">
    <citation type="journal article" date="2009" name="Genome Res.">
        <title>Comparative genomics of protoploid Saccharomycetaceae.</title>
        <authorList>
            <consortium name="The Genolevures Consortium"/>
            <person name="Souciet J.-L."/>
            <person name="Dujon B."/>
            <person name="Gaillardin C."/>
            <person name="Johnston M."/>
            <person name="Baret P.V."/>
            <person name="Cliften P."/>
            <person name="Sherman D.J."/>
            <person name="Weissenbach J."/>
            <person name="Westhof E."/>
            <person name="Wincker P."/>
            <person name="Jubin C."/>
            <person name="Poulain J."/>
            <person name="Barbe V."/>
            <person name="Segurens B."/>
            <person name="Artiguenave F."/>
            <person name="Anthouard V."/>
            <person name="Vacherie B."/>
            <person name="Val M.-E."/>
            <person name="Fulton R.S."/>
            <person name="Minx P."/>
            <person name="Wilson R."/>
            <person name="Durrens P."/>
            <person name="Jean G."/>
            <person name="Marck C."/>
            <person name="Martin T."/>
            <person name="Nikolski M."/>
            <person name="Rolland T."/>
            <person name="Seret M.-L."/>
            <person name="Casaregola S."/>
            <person name="Despons L."/>
            <person name="Fairhead C."/>
            <person name="Fischer G."/>
            <person name="Lafontaine I."/>
            <person name="Leh V."/>
            <person name="Lemaire M."/>
            <person name="de Montigny J."/>
            <person name="Neuveglise C."/>
            <person name="Thierry A."/>
            <person name="Blanc-Lenfle I."/>
            <person name="Bleykasten C."/>
            <person name="Diffels J."/>
            <person name="Fritsch E."/>
            <person name="Frangeul L."/>
            <person name="Goeffon A."/>
            <person name="Jauniaux N."/>
            <person name="Kachouri-Lafond R."/>
            <person name="Payen C."/>
            <person name="Potier S."/>
            <person name="Pribylova L."/>
            <person name="Ozanne C."/>
            <person name="Richard G.-F."/>
            <person name="Sacerdot C."/>
            <person name="Straub M.-L."/>
            <person name="Talla E."/>
        </authorList>
    </citation>
    <scope>NUCLEOTIDE SEQUENCE [LARGE SCALE GENOMIC DNA]</scope>
    <source>
        <strain evidence="6">ATCC 56472 / CBS 6340 / NRRL Y-8284</strain>
    </source>
</reference>
<dbReference type="InterPro" id="IPR049629">
    <property type="entry name" value="DPY30_SDC1_DD"/>
</dbReference>
<dbReference type="CDD" id="cd22965">
    <property type="entry name" value="DD_DPY30_SDC1"/>
    <property type="match status" value="1"/>
</dbReference>
<feature type="region of interest" description="Disordered" evidence="4">
    <location>
        <begin position="67"/>
        <end position="90"/>
    </location>
</feature>